<comment type="caution">
    <text evidence="1">The sequence shown here is derived from an EMBL/GenBank/DDBJ whole genome shotgun (WGS) entry which is preliminary data.</text>
</comment>
<sequence>MKIITAIFLVLMMTKGCNSSELQKESENISFEYEASTRGNYFKTLVKQDTVFNIKGRNQVAELKDLPKKNWNSVLKKLSDVNVAKLNNLKAPSEKRFYDGAMMATFKVIYKNETYQVPVFDHGNPPKEIEKLVNEVLKVSQIQNKNNDD</sequence>
<keyword evidence="2" id="KW-1185">Reference proteome</keyword>
<accession>A0ABW9ZD88</accession>
<dbReference type="Proteomes" id="UP000798602">
    <property type="component" value="Unassembled WGS sequence"/>
</dbReference>
<evidence type="ECO:0000313" key="2">
    <source>
        <dbReference type="Proteomes" id="UP000798602"/>
    </source>
</evidence>
<dbReference type="EMBL" id="JAABLM010000007">
    <property type="protein sequence ID" value="NBL65055.1"/>
    <property type="molecule type" value="Genomic_DNA"/>
</dbReference>
<organism evidence="1 2">
    <name type="scientific">Flavobacterium ichthyis</name>
    <dbReference type="NCBI Taxonomy" id="2698827"/>
    <lineage>
        <taxon>Bacteria</taxon>
        <taxon>Pseudomonadati</taxon>
        <taxon>Bacteroidota</taxon>
        <taxon>Flavobacteriia</taxon>
        <taxon>Flavobacteriales</taxon>
        <taxon>Flavobacteriaceae</taxon>
        <taxon>Flavobacterium</taxon>
    </lineage>
</organism>
<name>A0ABW9ZD88_9FLAO</name>
<proteinExistence type="predicted"/>
<evidence type="ECO:0000313" key="1">
    <source>
        <dbReference type="EMBL" id="NBL65055.1"/>
    </source>
</evidence>
<protein>
    <recommendedName>
        <fullName evidence="3">Lipoprotein</fullName>
    </recommendedName>
</protein>
<reference evidence="2" key="1">
    <citation type="submission" date="2020-01" db="EMBL/GenBank/DDBJ databases">
        <title>Sphingomonas sp. strain CSW-10.</title>
        <authorList>
            <person name="Chen W.-M."/>
        </authorList>
    </citation>
    <scope>NUCLEOTIDE SEQUENCE [LARGE SCALE GENOMIC DNA]</scope>
    <source>
        <strain evidence="2">NST-5</strain>
    </source>
</reference>
<dbReference type="RefSeq" id="WP_166536878.1">
    <property type="nucleotide sequence ID" value="NZ_JAABLM010000007.1"/>
</dbReference>
<gene>
    <name evidence="1" type="ORF">GV828_07560</name>
</gene>
<evidence type="ECO:0008006" key="3">
    <source>
        <dbReference type="Google" id="ProtNLM"/>
    </source>
</evidence>